<evidence type="ECO:0000313" key="2">
    <source>
        <dbReference type="Proteomes" id="UP001162992"/>
    </source>
</evidence>
<keyword evidence="2" id="KW-1185">Reference proteome</keyword>
<accession>A0ACC2C2B1</accession>
<sequence>MLRPCSCSKSKGAENSSLKVLEKTQQKASVAHYQESRTAEWQKSASTHSYDLCGGVAASVLGTPPGCYAGNLNTKLASKEVALTEHCQLPQSVMQIVATSLQSDLLVAATLQSPQRLAETVLCVPAGQVTVPVRLSQAVLAAVTCKVVSTEGLLLPSVLTAALGARPKRFLATQFWTEGCKGLCYALWLEPDRVPDTAESVMVEAGDSLPLLLANRVRALCCDRMGRRFDAILKRMPQAVVFVDAGFGPCLINPAAAKLLGLSSAGETDPIEVAFGMRKLADRSICRSKAYRDLMSLAGNPSQKIEWDLELKDPRCVLRVRSYPISNIATHGRVWFFDDITSERDAHDAVEAADAAKSQFLAMMSHELRTPLTGVLGMLDLLRLTRLTPEQTGYVRVMQGSAEGLIQVLDEIIDFSKIQSGHLALEVVDFHIGELLEQVSALFQGRLAERKLTLTVQVPRKDEMCVRGDPNRIRQVLTNLVSNAIKFTEQGGIGISWKRIMKSTYAYSDCKDMSATGIDADARTIGHQITGESDPKNNIEIGHSDVLLSEVDDFDKGGEYKLPTFGETCEIDSTLPTNADASVEPRWMFEVRVADTGIGLSKEQQKKLFQSFSQADSSTTRKFGGTGLGLAICKGLVEVMGGKIWVESEPCKGSVFAFSVPLLPALDPLTFLATRQSVENHKVLPQQFLHESKSLKFLVAEDNMVNQLLIKKMLKHYGHEVELVGNGQLAVDAVRKRKYDIILMDLQMPVLDGLKATKAIRALGGTASVLPIYALTADVLTKGKDTLEAMGLDGYLTKPINWEKLSQVIDEVVTSGNSGGCDFNGC</sequence>
<gene>
    <name evidence="1" type="ORF">O6H91_12G059300</name>
</gene>
<evidence type="ECO:0000313" key="1">
    <source>
        <dbReference type="EMBL" id="KAJ7536189.1"/>
    </source>
</evidence>
<reference evidence="2" key="1">
    <citation type="journal article" date="2024" name="Proc. Natl. Acad. Sci. U.S.A.">
        <title>Extraordinary preservation of gene collinearity over three hundred million years revealed in homosporous lycophytes.</title>
        <authorList>
            <person name="Li C."/>
            <person name="Wickell D."/>
            <person name="Kuo L.Y."/>
            <person name="Chen X."/>
            <person name="Nie B."/>
            <person name="Liao X."/>
            <person name="Peng D."/>
            <person name="Ji J."/>
            <person name="Jenkins J."/>
            <person name="Williams M."/>
            <person name="Shu S."/>
            <person name="Plott C."/>
            <person name="Barry K."/>
            <person name="Rajasekar S."/>
            <person name="Grimwood J."/>
            <person name="Han X."/>
            <person name="Sun S."/>
            <person name="Hou Z."/>
            <person name="He W."/>
            <person name="Dai G."/>
            <person name="Sun C."/>
            <person name="Schmutz J."/>
            <person name="Leebens-Mack J.H."/>
            <person name="Li F.W."/>
            <person name="Wang L."/>
        </authorList>
    </citation>
    <scope>NUCLEOTIDE SEQUENCE [LARGE SCALE GENOMIC DNA]</scope>
    <source>
        <strain evidence="2">cv. PW_Plant_1</strain>
    </source>
</reference>
<dbReference type="Proteomes" id="UP001162992">
    <property type="component" value="Chromosome 12"/>
</dbReference>
<protein>
    <submittedName>
        <fullName evidence="1">Uncharacterized protein</fullName>
    </submittedName>
</protein>
<organism evidence="1 2">
    <name type="scientific">Diphasiastrum complanatum</name>
    <name type="common">Issler's clubmoss</name>
    <name type="synonym">Lycopodium complanatum</name>
    <dbReference type="NCBI Taxonomy" id="34168"/>
    <lineage>
        <taxon>Eukaryota</taxon>
        <taxon>Viridiplantae</taxon>
        <taxon>Streptophyta</taxon>
        <taxon>Embryophyta</taxon>
        <taxon>Tracheophyta</taxon>
        <taxon>Lycopodiopsida</taxon>
        <taxon>Lycopodiales</taxon>
        <taxon>Lycopodiaceae</taxon>
        <taxon>Lycopodioideae</taxon>
        <taxon>Diphasiastrum</taxon>
    </lineage>
</organism>
<proteinExistence type="predicted"/>
<name>A0ACC2C2B1_DIPCM</name>
<comment type="caution">
    <text evidence="1">The sequence shown here is derived from an EMBL/GenBank/DDBJ whole genome shotgun (WGS) entry which is preliminary data.</text>
</comment>
<dbReference type="EMBL" id="CM055103">
    <property type="protein sequence ID" value="KAJ7536189.1"/>
    <property type="molecule type" value="Genomic_DNA"/>
</dbReference>